<dbReference type="Pfam" id="PF01522">
    <property type="entry name" value="Polysacc_deac_1"/>
    <property type="match status" value="1"/>
</dbReference>
<gene>
    <name evidence="2" type="ORF">AVDCRST_MAG82-2788</name>
</gene>
<proteinExistence type="predicted"/>
<protein>
    <submittedName>
        <fullName evidence="2">Peptidoglycan N-acetylglucosamine deacetylase</fullName>
        <ecNumber evidence="2">3.5.1.-</ecNumber>
    </submittedName>
</protein>
<dbReference type="InterPro" id="IPR011330">
    <property type="entry name" value="Glyco_hydro/deAcase_b/a-brl"/>
</dbReference>
<name>A0A6J4QBA1_9ACTN</name>
<dbReference type="SUPFAM" id="SSF88713">
    <property type="entry name" value="Glycoside hydrolase/deacetylase"/>
    <property type="match status" value="1"/>
</dbReference>
<sequence length="289" mass="31952">MVRRIVLVLALFFVLLLCLGTPLYSVSSPERASARAVLPVEAGTPPAPPHPRPPDLGQVWDNAIARDPFPDLATNSKTGTLGGRISLTFDDGPEPRTTPLILDTLRKHDLKATFFVLGRQVKAHPDLLRKIVEEGHTLGNHTYDHADMSGLSPAQMRLELQSTQEAVDDALGYHYPMVLMRPPYGSPYFEGSGALPVFRRVVRAEGLFPIIWTIDSSDYLFGGNPEALVRGVVRADQRRRKTQRDQVLLLHDIHGQTAQALPEIIAHFEGSGRQFAEVDELLSAKYAQP</sequence>
<reference evidence="2" key="1">
    <citation type="submission" date="2020-02" db="EMBL/GenBank/DDBJ databases">
        <authorList>
            <person name="Meier V. D."/>
        </authorList>
    </citation>
    <scope>NUCLEOTIDE SEQUENCE</scope>
    <source>
        <strain evidence="2">AVDCRST_MAG82</strain>
    </source>
</reference>
<feature type="domain" description="NodB homology" evidence="1">
    <location>
        <begin position="83"/>
        <end position="276"/>
    </location>
</feature>
<dbReference type="CDD" id="cd10917">
    <property type="entry name" value="CE4_NodB_like_6s_7s"/>
    <property type="match status" value="1"/>
</dbReference>
<dbReference type="GO" id="GO:0016810">
    <property type="term" value="F:hydrolase activity, acting on carbon-nitrogen (but not peptide) bonds"/>
    <property type="evidence" value="ECO:0007669"/>
    <property type="project" value="InterPro"/>
</dbReference>
<accession>A0A6J4QBA1</accession>
<dbReference type="GO" id="GO:0005975">
    <property type="term" value="P:carbohydrate metabolic process"/>
    <property type="evidence" value="ECO:0007669"/>
    <property type="project" value="InterPro"/>
</dbReference>
<keyword evidence="2" id="KW-0378">Hydrolase</keyword>
<dbReference type="EMBL" id="CADCVA010000344">
    <property type="protein sequence ID" value="CAA9439979.1"/>
    <property type="molecule type" value="Genomic_DNA"/>
</dbReference>
<dbReference type="AlphaFoldDB" id="A0A6J4QBA1"/>
<dbReference type="PANTHER" id="PTHR10587">
    <property type="entry name" value="GLYCOSYL TRANSFERASE-RELATED"/>
    <property type="match status" value="1"/>
</dbReference>
<dbReference type="PROSITE" id="PS51677">
    <property type="entry name" value="NODB"/>
    <property type="match status" value="1"/>
</dbReference>
<dbReference type="EC" id="3.5.1.-" evidence="2"/>
<dbReference type="InterPro" id="IPR050248">
    <property type="entry name" value="Polysacc_deacetylase_ArnD"/>
</dbReference>
<evidence type="ECO:0000313" key="2">
    <source>
        <dbReference type="EMBL" id="CAA9439979.1"/>
    </source>
</evidence>
<organism evidence="2">
    <name type="scientific">uncultured Rubrobacteraceae bacterium</name>
    <dbReference type="NCBI Taxonomy" id="349277"/>
    <lineage>
        <taxon>Bacteria</taxon>
        <taxon>Bacillati</taxon>
        <taxon>Actinomycetota</taxon>
        <taxon>Rubrobacteria</taxon>
        <taxon>Rubrobacterales</taxon>
        <taxon>Rubrobacteraceae</taxon>
        <taxon>environmental samples</taxon>
    </lineage>
</organism>
<dbReference type="Gene3D" id="3.20.20.370">
    <property type="entry name" value="Glycoside hydrolase/deacetylase"/>
    <property type="match status" value="1"/>
</dbReference>
<evidence type="ECO:0000259" key="1">
    <source>
        <dbReference type="PROSITE" id="PS51677"/>
    </source>
</evidence>
<dbReference type="InterPro" id="IPR002509">
    <property type="entry name" value="NODB_dom"/>
</dbReference>